<evidence type="ECO:0000256" key="3">
    <source>
        <dbReference type="ARBA" id="ARBA00023163"/>
    </source>
</evidence>
<dbReference type="GO" id="GO:0005634">
    <property type="term" value="C:nucleus"/>
    <property type="evidence" value="ECO:0007669"/>
    <property type="project" value="UniProtKB-SubCell"/>
</dbReference>
<keyword evidence="3" id="KW-0804">Transcription</keyword>
<evidence type="ECO:0000256" key="1">
    <source>
        <dbReference type="ARBA" id="ARBA00004123"/>
    </source>
</evidence>
<dbReference type="GO" id="GO:0000124">
    <property type="term" value="C:SAGA complex"/>
    <property type="evidence" value="ECO:0007669"/>
    <property type="project" value="InterPro"/>
</dbReference>
<dbReference type="CDD" id="cd20393">
    <property type="entry name" value="Tudor_SGF29_rpt1"/>
    <property type="match status" value="1"/>
</dbReference>
<dbReference type="PANTHER" id="PTHR21539:SF0">
    <property type="entry name" value="SAGA-ASSOCIATED FACTOR 29"/>
    <property type="match status" value="1"/>
</dbReference>
<dbReference type="PANTHER" id="PTHR21539">
    <property type="entry name" value="SAGA-ASSOCIATED FACTOR 29"/>
    <property type="match status" value="1"/>
</dbReference>
<dbReference type="OrthoDB" id="10265994at2759"/>
<dbReference type="InterPro" id="IPR047288">
    <property type="entry name" value="Tudor_SGF29_rpt1"/>
</dbReference>
<comment type="caution">
    <text evidence="6">The sequence shown here is derived from an EMBL/GenBank/DDBJ whole genome shotgun (WGS) entry which is preliminary data.</text>
</comment>
<dbReference type="Proteomes" id="UP000286415">
    <property type="component" value="Unassembled WGS sequence"/>
</dbReference>
<feature type="domain" description="SGF29 C-terminal" evidence="5">
    <location>
        <begin position="138"/>
        <end position="288"/>
    </location>
</feature>
<dbReference type="InterPro" id="IPR047287">
    <property type="entry name" value="Tudor_SGF29_rpt2"/>
</dbReference>
<sequence length="300" mass="33129">MGSLTSGQEQLREHTKDFLSLCKKAVKEVSEGRTTLSNLDALRRKQRSSKVNKPQLKSLYAQAIAEAQRQKTSLLNALNKVSQIHQVEHEMRLALGPRNFRRGVLMSVLQENAKSIPMWVGKSGEKAPPLCGSIPASASTTAQAGDQVAALVPEPDVAATAACNLSEGCILAEVVSYDAERRTYQVEDVDAEEGKVRYTLPRSKVIPLPKWKANPVTNPEAIFSKGTTVFALYPQTTCFYKAVVDEVPLQVHDEYSLYFEDSSYPEGYAPAIRIPQRYVIECRDKDGAGGSRRRSKQPSD</sequence>
<evidence type="ECO:0000259" key="5">
    <source>
        <dbReference type="PROSITE" id="PS51518"/>
    </source>
</evidence>
<evidence type="ECO:0000313" key="7">
    <source>
        <dbReference type="Proteomes" id="UP000286415"/>
    </source>
</evidence>
<comment type="subcellular location">
    <subcellularLocation>
        <location evidence="1">Nucleus</location>
    </subcellularLocation>
</comment>
<protein>
    <submittedName>
        <fullName evidence="6">SAGA HAT/Core module component</fullName>
    </submittedName>
</protein>
<evidence type="ECO:0000313" key="6">
    <source>
        <dbReference type="EMBL" id="KAG5449183.1"/>
    </source>
</evidence>
<dbReference type="Gene3D" id="2.30.30.140">
    <property type="match status" value="2"/>
</dbReference>
<keyword evidence="4" id="KW-0539">Nucleus</keyword>
<accession>A0A8T1MJ63</accession>
<name>A0A8T1MJ63_CLOSI</name>
<dbReference type="AlphaFoldDB" id="A0A8T1MJ63"/>
<organism evidence="6 7">
    <name type="scientific">Clonorchis sinensis</name>
    <name type="common">Chinese liver fluke</name>
    <dbReference type="NCBI Taxonomy" id="79923"/>
    <lineage>
        <taxon>Eukaryota</taxon>
        <taxon>Metazoa</taxon>
        <taxon>Spiralia</taxon>
        <taxon>Lophotrochozoa</taxon>
        <taxon>Platyhelminthes</taxon>
        <taxon>Trematoda</taxon>
        <taxon>Digenea</taxon>
        <taxon>Opisthorchiida</taxon>
        <taxon>Opisthorchiata</taxon>
        <taxon>Opisthorchiidae</taxon>
        <taxon>Clonorchis</taxon>
    </lineage>
</organism>
<proteinExistence type="predicted"/>
<dbReference type="EMBL" id="NIRI02000042">
    <property type="protein sequence ID" value="KAG5449183.1"/>
    <property type="molecule type" value="Genomic_DNA"/>
</dbReference>
<evidence type="ECO:0000256" key="4">
    <source>
        <dbReference type="ARBA" id="ARBA00023242"/>
    </source>
</evidence>
<evidence type="ECO:0000256" key="2">
    <source>
        <dbReference type="ARBA" id="ARBA00023015"/>
    </source>
</evidence>
<dbReference type="PROSITE" id="PS51518">
    <property type="entry name" value="SGF29_C"/>
    <property type="match status" value="1"/>
</dbReference>
<reference evidence="6 7" key="2">
    <citation type="journal article" date="2021" name="Genomics">
        <title>High-quality reference genome for Clonorchis sinensis.</title>
        <authorList>
            <person name="Young N.D."/>
            <person name="Stroehlein A.J."/>
            <person name="Kinkar L."/>
            <person name="Wang T."/>
            <person name="Sohn W.M."/>
            <person name="Chang B.C.H."/>
            <person name="Kaur P."/>
            <person name="Weisz D."/>
            <person name="Dudchenko O."/>
            <person name="Aiden E.L."/>
            <person name="Korhonen P.K."/>
            <person name="Gasser R.B."/>
        </authorList>
    </citation>
    <scope>NUCLEOTIDE SEQUENCE [LARGE SCALE GENOMIC DNA]</scope>
    <source>
        <strain evidence="6">Cs-k2</strain>
    </source>
</reference>
<dbReference type="InterPro" id="IPR010750">
    <property type="entry name" value="SGF29_tudor-like_dom"/>
</dbReference>
<keyword evidence="7" id="KW-1185">Reference proteome</keyword>
<reference evidence="6 7" key="1">
    <citation type="journal article" date="2018" name="Biotechnol. Adv.">
        <title>Improved genomic resources and new bioinformatic workflow for the carcinogenic parasite Clonorchis sinensis: Biotechnological implications.</title>
        <authorList>
            <person name="Wang D."/>
            <person name="Korhonen P.K."/>
            <person name="Gasser R.B."/>
            <person name="Young N.D."/>
        </authorList>
    </citation>
    <scope>NUCLEOTIDE SEQUENCE [LARGE SCALE GENOMIC DNA]</scope>
    <source>
        <strain evidence="6">Cs-k2</strain>
    </source>
</reference>
<gene>
    <name evidence="6" type="ORF">CSKR_104714</name>
</gene>
<dbReference type="InterPro" id="IPR037802">
    <property type="entry name" value="SGF29"/>
</dbReference>
<dbReference type="Pfam" id="PF07039">
    <property type="entry name" value="SGF29_Tudor"/>
    <property type="match status" value="1"/>
</dbReference>
<dbReference type="CDD" id="cd20394">
    <property type="entry name" value="Tudor_SGF29_rpt2"/>
    <property type="match status" value="1"/>
</dbReference>
<keyword evidence="2" id="KW-0805">Transcription regulation</keyword>